<dbReference type="InterPro" id="IPR000601">
    <property type="entry name" value="PKD_dom"/>
</dbReference>
<reference evidence="3 4" key="1">
    <citation type="submission" date="2016-11" db="EMBL/GenBank/DDBJ databases">
        <authorList>
            <person name="Jaros S."/>
            <person name="Januszkiewicz K."/>
            <person name="Wedrychowicz H."/>
        </authorList>
    </citation>
    <scope>NUCLEOTIDE SEQUENCE [LARGE SCALE GENOMIC DNA]</scope>
    <source>
        <strain evidence="3">NCIMB 2154T</strain>
    </source>
</reference>
<dbReference type="InterPro" id="IPR026444">
    <property type="entry name" value="Secre_tail"/>
</dbReference>
<keyword evidence="4" id="KW-1185">Reference proteome</keyword>
<organism evidence="3 4">
    <name type="scientific">Tenacibaculum maritimum NCIMB 2154</name>
    <dbReference type="NCBI Taxonomy" id="1349785"/>
    <lineage>
        <taxon>Bacteria</taxon>
        <taxon>Pseudomonadati</taxon>
        <taxon>Bacteroidota</taxon>
        <taxon>Flavobacteriia</taxon>
        <taxon>Flavobacteriales</taxon>
        <taxon>Flavobacteriaceae</taxon>
        <taxon>Tenacibaculum</taxon>
    </lineage>
</organism>
<dbReference type="Gene3D" id="2.60.40.10">
    <property type="entry name" value="Immunoglobulins"/>
    <property type="match status" value="1"/>
</dbReference>
<dbReference type="GeneID" id="47723503"/>
<dbReference type="RefSeq" id="WP_100211400.1">
    <property type="nucleotide sequence ID" value="NZ_CP138495.1"/>
</dbReference>
<evidence type="ECO:0000256" key="1">
    <source>
        <dbReference type="ARBA" id="ARBA00022729"/>
    </source>
</evidence>
<dbReference type="NCBIfam" id="TIGR04183">
    <property type="entry name" value="Por_Secre_tail"/>
    <property type="match status" value="1"/>
</dbReference>
<dbReference type="InterPro" id="IPR035986">
    <property type="entry name" value="PKD_dom_sf"/>
</dbReference>
<dbReference type="Pfam" id="PF20009">
    <property type="entry name" value="GEVED"/>
    <property type="match status" value="2"/>
</dbReference>
<evidence type="ECO:0000313" key="3">
    <source>
        <dbReference type="EMBL" id="SFZ83349.1"/>
    </source>
</evidence>
<dbReference type="SUPFAM" id="SSF110296">
    <property type="entry name" value="Oligoxyloglucan reducing end-specific cellobiohydrolase"/>
    <property type="match status" value="2"/>
</dbReference>
<evidence type="ECO:0000259" key="2">
    <source>
        <dbReference type="PROSITE" id="PS50093"/>
    </source>
</evidence>
<dbReference type="Proteomes" id="UP000231564">
    <property type="component" value="Chromosome MARIT"/>
</dbReference>
<evidence type="ECO:0000313" key="4">
    <source>
        <dbReference type="Proteomes" id="UP000231564"/>
    </source>
</evidence>
<proteinExistence type="predicted"/>
<dbReference type="SUPFAM" id="SSF49299">
    <property type="entry name" value="PKD domain"/>
    <property type="match status" value="1"/>
</dbReference>
<feature type="domain" description="PKD" evidence="2">
    <location>
        <begin position="876"/>
        <end position="928"/>
    </location>
</feature>
<dbReference type="Pfam" id="PF18962">
    <property type="entry name" value="Por_Secre_tail"/>
    <property type="match status" value="1"/>
</dbReference>
<dbReference type="PROSITE" id="PS50093">
    <property type="entry name" value="PKD"/>
    <property type="match status" value="1"/>
</dbReference>
<dbReference type="OrthoDB" id="9757947at2"/>
<dbReference type="InterPro" id="IPR013783">
    <property type="entry name" value="Ig-like_fold"/>
</dbReference>
<keyword evidence="1" id="KW-0732">Signal</keyword>
<sequence>MKKLVLLILFSITICCKKNNEKDLIFLGKNAYEYPVWEEMLLLDKVKFSDIVVAFKAYKSNNILDKETIEHFEKLEKRIKPTLDSEGYYISKQAQYQNLLAYRKAKPNGNASQTIYGKSASFVSAEIPNKDSYGRWKNLGPFGDPEVRWSATGNGAMQYIKMHPTNPAIMYACSRNGGLWKTINYGKNWTPETDYFATNNTSCIEICPKNPAILYLGAAEDQKIWYSSDEGKSWEDRSTGISGTIYDIHSDPIDDTRAIAATSNGIYITQNAGMNWTLKLSGRYTDIDLTDNWDLIVVANDHNDLAPVIHFSKDKGDSFIAQQVTTELNEVDKFYVGIHKPTSGTGPTQVFAYGLVNGNTPTLFVGLWKSDYIPTPTNGASHFNFARIQHPTYAYPNGPTPLTAADNDDGFKAETSDYYGSVNPNTTSTWIGDFYVSPNDPNKLLTLREKFWGSRDGGIIWEFKPSYGGSNWADNRYVTTNVAKDSVFWCNDGGMWAIKESDLFPTEAILTAAGLSESAYMASKVVGKNGDICVIEGSQMDVSQMNKGVFITGGQDIGQIFTRNGRDSHVASADVYRGRIKPTNDKQFITGGLKVQLEGETGTFEVYNHIEPDHFNANRLYGFTKGTTRLVRSPDGQDGWLVNGFRGENRANAGGHSWTPTHNNWEIVAIESSGITNLRAGTFEQSRANAELAFLGDEQGGKLFYTENLSADAPTWIQLPNAPKVSRYRIATHQYNENIIVVASNSGVYISKDKGQSWAARGAFPGNNPAAVLMDRNTSEGIYVMTGLTVYYIDENLTEWVEFNQGLPLQNLSDMRIAYYPNNDNRLYVSKYGRGVWASNLQSTLTEIQNKPIADFSIHGGSSNEILIGEKVQLLNQSSNSTELAWTIENGNDVFNISNENSPKLTLTTPGYYKVTLTATNAEGSDTAIKEQFIYVKPTPITPNCKIEYTREITWFKRFRVIRMDEDTFNTSSNADYISSQKEFKIRRGETVDVYMKNNWYQDTKYFYTKAWIDYNNDGVFNENTEEVVDSKGIAGEFTTTFTVSKDAELNKPLLMRIVALESDTAPIPCQKTGYKQIIDLFVQVVPSVNFESSHSNVTSNSAQLQTNYTGTTHPTSAGFVYAKFDGELTVDNAEVITHNGTLNNDDNYTSLVTDLAYNATYYYRPFVRDAYGIYYGNKQQFQLAPYKMPLAEGVIATNLGNNQWKLKGLVIPEGALLDEVSIEYGEDHFNNSIAFNPNSYDMNTSFNITTEINTVLGSAYQFRVKMVEGDKTYYSNSIKFDTNQTICTPVISNSPWYKRIRNVTFDGHSNNSSGSAGYEDFTDIVFDTKKDQTYTISVTDSYAPGYNLSYLVYIDYNNDGDFNDYHEVAAQGTPNAETFTTTITIPSEDVVYNTNLRMRVMGYNGSANQCSIGTGQIEDYTINIAAPVSTLALEKHEDNTTLKVFPNPVDATLFLSTENLEGNTLEIFNNKGKSMHTSKVFTTSPTKQIDVSQLTPGIYILKARKDKKEKSIKFIKR</sequence>
<dbReference type="EMBL" id="LT634361">
    <property type="protein sequence ID" value="SFZ83349.1"/>
    <property type="molecule type" value="Genomic_DNA"/>
</dbReference>
<dbReference type="InterPro" id="IPR015943">
    <property type="entry name" value="WD40/YVTN_repeat-like_dom_sf"/>
</dbReference>
<dbReference type="KEGG" id="tmar:MARIT_2022"/>
<protein>
    <recommendedName>
        <fullName evidence="2">PKD domain-containing protein</fullName>
    </recommendedName>
</protein>
<accession>A0A2H1EAX3</accession>
<name>A0A2H1EAX3_9FLAO</name>
<dbReference type="STRING" id="1349785.GCA_000509405_01448"/>
<dbReference type="Gene3D" id="2.130.10.10">
    <property type="entry name" value="YVTN repeat-like/Quinoprotein amine dehydrogenase"/>
    <property type="match status" value="2"/>
</dbReference>
<gene>
    <name evidence="3" type="ORF">MARIT_2022</name>
</gene>
<dbReference type="InterPro" id="IPR045474">
    <property type="entry name" value="GEVED"/>
</dbReference>